<proteinExistence type="predicted"/>
<evidence type="ECO:0000313" key="2">
    <source>
        <dbReference type="EMBL" id="OIR12168.1"/>
    </source>
</evidence>
<dbReference type="PANTHER" id="PTHR12558">
    <property type="entry name" value="CELL DIVISION CYCLE 16,23,27"/>
    <property type="match status" value="1"/>
</dbReference>
<dbReference type="Pfam" id="PF13432">
    <property type="entry name" value="TPR_16"/>
    <property type="match status" value="1"/>
</dbReference>
<dbReference type="InterPro" id="IPR011990">
    <property type="entry name" value="TPR-like_helical_dom_sf"/>
</dbReference>
<dbReference type="SUPFAM" id="SSF81901">
    <property type="entry name" value="HCP-like"/>
    <property type="match status" value="1"/>
</dbReference>
<gene>
    <name evidence="2" type="primary">bepA_9</name>
    <name evidence="2" type="ORF">GALL_64190</name>
</gene>
<organism evidence="2">
    <name type="scientific">mine drainage metagenome</name>
    <dbReference type="NCBI Taxonomy" id="410659"/>
    <lineage>
        <taxon>unclassified sequences</taxon>
        <taxon>metagenomes</taxon>
        <taxon>ecological metagenomes</taxon>
    </lineage>
</organism>
<reference evidence="2" key="1">
    <citation type="submission" date="2016-10" db="EMBL/GenBank/DDBJ databases">
        <title>Sequence of Gallionella enrichment culture.</title>
        <authorList>
            <person name="Poehlein A."/>
            <person name="Muehling M."/>
            <person name="Daniel R."/>
        </authorList>
    </citation>
    <scope>NUCLEOTIDE SEQUENCE</scope>
</reference>
<keyword evidence="2" id="KW-0645">Protease</keyword>
<dbReference type="GO" id="GO:0008233">
    <property type="term" value="F:peptidase activity"/>
    <property type="evidence" value="ECO:0007669"/>
    <property type="project" value="UniProtKB-KW"/>
</dbReference>
<dbReference type="EMBL" id="MLJW01000018">
    <property type="protein sequence ID" value="OIR12168.1"/>
    <property type="molecule type" value="Genomic_DNA"/>
</dbReference>
<dbReference type="AlphaFoldDB" id="A0A1J5T7F7"/>
<comment type="caution">
    <text evidence="2">The sequence shown here is derived from an EMBL/GenBank/DDBJ whole genome shotgun (WGS) entry which is preliminary data.</text>
</comment>
<dbReference type="SUPFAM" id="SSF48452">
    <property type="entry name" value="TPR-like"/>
    <property type="match status" value="1"/>
</dbReference>
<name>A0A1J5T7F7_9ZZZZ</name>
<accession>A0A1J5T7F7</accession>
<dbReference type="PANTHER" id="PTHR12558:SF13">
    <property type="entry name" value="CELL DIVISION CYCLE PROTEIN 27 HOMOLOG"/>
    <property type="match status" value="1"/>
</dbReference>
<keyword evidence="2" id="KW-0378">Hydrolase</keyword>
<dbReference type="SMART" id="SM00028">
    <property type="entry name" value="TPR"/>
    <property type="match status" value="2"/>
</dbReference>
<protein>
    <submittedName>
        <fullName evidence="2">Beta-barrel assembly-enhancing protease</fullName>
    </submittedName>
</protein>
<dbReference type="GO" id="GO:0006508">
    <property type="term" value="P:proteolysis"/>
    <property type="evidence" value="ECO:0007669"/>
    <property type="project" value="UniProtKB-KW"/>
</dbReference>
<dbReference type="Gene3D" id="1.25.40.10">
    <property type="entry name" value="Tetratricopeptide repeat domain"/>
    <property type="match status" value="3"/>
</dbReference>
<evidence type="ECO:0000256" key="1">
    <source>
        <dbReference type="SAM" id="MobiDB-lite"/>
    </source>
</evidence>
<sequence>MMKKIITFFVAAMIAVSTINAQTLAEGIKNINYEKTKTAISILKKLYDANPKDPQTIYWYGQALLAAEGTPTPEQLNAAKAVYQKALTDGVNDPFIWIGMGHVELLQGGDLNSAKQKFEQAITATKTKKGENPDILNAIGRANADGNSTTGDPLYGIEKLKRAAELNKTNPDIYINMGICYRKLGGENGGDAVNSFLNALARDPKNVIAQFQIGQIYLSQNNKEALESSFNGAISADPTFPLAYLSLFKYYSEKDVNKAKDYLDNYIKYADKDPLTDYWMADYLFRAGKYNESLAKAKEIEASVPAGSMPRINILYAYNYDRLGDSVQAKSYAEKFFTVATPKIVQPSDYDLAVKIFSKFPGSEMEAVGYLEKAIAADPSKENKIMYADQAATLLGKGKLYTDQLKWYQKVIELKGTTSEFDYYNLSTIALNAKDYVQGMAIAKKYIAAFPDKSQGYFFNVKAAKAIDSATAIDPIIQQNEFLMKDSVKNKKFIFNNYYFLLVYYVDKMKDNEKGLEICDKMLSLYPEPGEENDFILKTKDVLQKALAPQPPAKKPASKSSTGFVSGKVSGGAV</sequence>
<feature type="region of interest" description="Disordered" evidence="1">
    <location>
        <begin position="548"/>
        <end position="574"/>
    </location>
</feature>
<dbReference type="InterPro" id="IPR019734">
    <property type="entry name" value="TPR_rpt"/>
</dbReference>